<gene>
    <name evidence="7" type="ORF">GCM10009744_44110</name>
</gene>
<dbReference type="InterPro" id="IPR025110">
    <property type="entry name" value="AMP-bd_C"/>
</dbReference>
<keyword evidence="2 7" id="KW-0436">Ligase</keyword>
<feature type="domain" description="AMP-binding enzyme C-terminal" evidence="6">
    <location>
        <begin position="448"/>
        <end position="523"/>
    </location>
</feature>
<evidence type="ECO:0000259" key="6">
    <source>
        <dbReference type="Pfam" id="PF13193"/>
    </source>
</evidence>
<dbReference type="Pfam" id="PF00501">
    <property type="entry name" value="AMP-binding"/>
    <property type="match status" value="1"/>
</dbReference>
<reference evidence="7 8" key="1">
    <citation type="journal article" date="2019" name="Int. J. Syst. Evol. Microbiol.">
        <title>The Global Catalogue of Microorganisms (GCM) 10K type strain sequencing project: providing services to taxonomists for standard genome sequencing and annotation.</title>
        <authorList>
            <consortium name="The Broad Institute Genomics Platform"/>
            <consortium name="The Broad Institute Genome Sequencing Center for Infectious Disease"/>
            <person name="Wu L."/>
            <person name="Ma J."/>
        </authorList>
    </citation>
    <scope>NUCLEOTIDE SEQUENCE [LARGE SCALE GENOMIC DNA]</scope>
    <source>
        <strain evidence="7 8">JCM 14306</strain>
    </source>
</reference>
<dbReference type="Pfam" id="PF13193">
    <property type="entry name" value="AMP-binding_C"/>
    <property type="match status" value="1"/>
</dbReference>
<dbReference type="Proteomes" id="UP001501319">
    <property type="component" value="Unassembled WGS sequence"/>
</dbReference>
<keyword evidence="3" id="KW-0276">Fatty acid metabolism</keyword>
<evidence type="ECO:0000256" key="3">
    <source>
        <dbReference type="ARBA" id="ARBA00022832"/>
    </source>
</evidence>
<dbReference type="Gene3D" id="3.40.50.12780">
    <property type="entry name" value="N-terminal domain of ligase-like"/>
    <property type="match status" value="1"/>
</dbReference>
<feature type="domain" description="AMP-dependent synthetase/ligase" evidence="5">
    <location>
        <begin position="31"/>
        <end position="399"/>
    </location>
</feature>
<dbReference type="SUPFAM" id="SSF56801">
    <property type="entry name" value="Acetyl-CoA synthetase-like"/>
    <property type="match status" value="1"/>
</dbReference>
<keyword evidence="8" id="KW-1185">Reference proteome</keyword>
<evidence type="ECO:0000256" key="4">
    <source>
        <dbReference type="ARBA" id="ARBA00023098"/>
    </source>
</evidence>
<evidence type="ECO:0000256" key="2">
    <source>
        <dbReference type="ARBA" id="ARBA00022598"/>
    </source>
</evidence>
<evidence type="ECO:0000256" key="1">
    <source>
        <dbReference type="ARBA" id="ARBA00006432"/>
    </source>
</evidence>
<comment type="caution">
    <text evidence="7">The sequence shown here is derived from an EMBL/GenBank/DDBJ whole genome shotgun (WGS) entry which is preliminary data.</text>
</comment>
<dbReference type="PROSITE" id="PS00455">
    <property type="entry name" value="AMP_BINDING"/>
    <property type="match status" value="1"/>
</dbReference>
<dbReference type="PANTHER" id="PTHR43859:SF4">
    <property type="entry name" value="BUTANOATE--COA LIGASE AAE1-RELATED"/>
    <property type="match status" value="1"/>
</dbReference>
<proteinExistence type="inferred from homology"/>
<evidence type="ECO:0000313" key="7">
    <source>
        <dbReference type="EMBL" id="GAA1647958.1"/>
    </source>
</evidence>
<protein>
    <submittedName>
        <fullName evidence="7">Long-chain fatty acid--CoA ligase</fullName>
    </submittedName>
</protein>
<dbReference type="InterPro" id="IPR042099">
    <property type="entry name" value="ANL_N_sf"/>
</dbReference>
<dbReference type="GO" id="GO:0016874">
    <property type="term" value="F:ligase activity"/>
    <property type="evidence" value="ECO:0007669"/>
    <property type="project" value="UniProtKB-KW"/>
</dbReference>
<comment type="similarity">
    <text evidence="1">Belongs to the ATP-dependent AMP-binding enzyme family.</text>
</comment>
<name>A0ABN2FI12_9ACTN</name>
<dbReference type="Gene3D" id="3.30.300.30">
    <property type="match status" value="1"/>
</dbReference>
<accession>A0ABN2FI12</accession>
<dbReference type="NCBIfam" id="NF004837">
    <property type="entry name" value="PRK06187.1"/>
    <property type="match status" value="1"/>
</dbReference>
<dbReference type="InterPro" id="IPR045851">
    <property type="entry name" value="AMP-bd_C_sf"/>
</dbReference>
<evidence type="ECO:0000313" key="8">
    <source>
        <dbReference type="Proteomes" id="UP001501319"/>
    </source>
</evidence>
<dbReference type="InterPro" id="IPR000873">
    <property type="entry name" value="AMP-dep_synth/lig_dom"/>
</dbReference>
<evidence type="ECO:0000259" key="5">
    <source>
        <dbReference type="Pfam" id="PF00501"/>
    </source>
</evidence>
<dbReference type="EMBL" id="BAAANE010000007">
    <property type="protein sequence ID" value="GAA1647958.1"/>
    <property type="molecule type" value="Genomic_DNA"/>
</dbReference>
<dbReference type="CDD" id="cd12119">
    <property type="entry name" value="ttLC_FACS_AlkK_like"/>
    <property type="match status" value="1"/>
</dbReference>
<sequence length="550" mass="60328">MHGLMQDRPLALPHVFHRAERLFGHKNIVTATATGEDTVTYAEWAQRVRRLATVLDQLDLGPQARVGSFGWNTRRHLELYFAVPCTGRILHTLNIRLFAEQLTYIVQHADDEVIFVDRSLLPVLWPLAGQLPSVRFFVVMDDGADTPIPADPRVLDYENLLAEAEPKQGQFQIDDENTAAALCYTSGTTGNPKGVLYSHRSTVLHSLMPLTADVFALSERDVLLPVVPMFHVNAWGLPYAAVFAGADLVFPGPLMTPAALLRLIERHRVTLTAGVPTIWMGAVPLLKEHDLSSLRLVVGGGSAVPPALSESWREAIGLPITQAWGMTETSPVGTAATLRSHHADLTQEELQRVRASQGQPVPLVDLRIVDPDSGAEQAWDGVSAGELQAAGPWIASGYFGGLADPNFTDDGWLRTGDVAVIEEDGYLRLVDRVKDLVKSGGEWISSVELENHIMAHPDVSEAAVIAKPDVKWSERPVACVVVKPGAVLAAQDILEHLRPRVARWWLPDEIRFVDEVPKTSTGKFSKKTLREQLYPAPSDTHPMAGEGRRA</sequence>
<keyword evidence="4" id="KW-0443">Lipid metabolism</keyword>
<dbReference type="PANTHER" id="PTHR43859">
    <property type="entry name" value="ACYL-ACTIVATING ENZYME"/>
    <property type="match status" value="1"/>
</dbReference>
<dbReference type="InterPro" id="IPR020845">
    <property type="entry name" value="AMP-binding_CS"/>
</dbReference>
<organism evidence="7 8">
    <name type="scientific">Kribbella alba</name>
    <dbReference type="NCBI Taxonomy" id="190197"/>
    <lineage>
        <taxon>Bacteria</taxon>
        <taxon>Bacillati</taxon>
        <taxon>Actinomycetota</taxon>
        <taxon>Actinomycetes</taxon>
        <taxon>Propionibacteriales</taxon>
        <taxon>Kribbellaceae</taxon>
        <taxon>Kribbella</taxon>
    </lineage>
</organism>